<dbReference type="AlphaFoldDB" id="A0AAV3XN21"/>
<name>A0AAV3XN21_9CYAN</name>
<keyword evidence="1" id="KW-0472">Membrane</keyword>
<dbReference type="PANTHER" id="PTHR48090">
    <property type="entry name" value="UNDECAPRENYL-PHOSPHATE 4-DEOXY-4-FORMAMIDO-L-ARABINOSE TRANSFERASE-RELATED"/>
    <property type="match status" value="1"/>
</dbReference>
<proteinExistence type="predicted"/>
<evidence type="ECO:0000313" key="2">
    <source>
        <dbReference type="EMBL" id="GET43086.1"/>
    </source>
</evidence>
<gene>
    <name evidence="2" type="ORF">MiSe_79060</name>
</gene>
<accession>A0AAV3XN21</accession>
<dbReference type="Proteomes" id="UP001050975">
    <property type="component" value="Unassembled WGS sequence"/>
</dbReference>
<dbReference type="EMBL" id="BLAY01000198">
    <property type="protein sequence ID" value="GET43086.1"/>
    <property type="molecule type" value="Genomic_DNA"/>
</dbReference>
<dbReference type="Gene3D" id="3.90.550.10">
    <property type="entry name" value="Spore Coat Polysaccharide Biosynthesis Protein SpsA, Chain A"/>
    <property type="match status" value="1"/>
</dbReference>
<evidence type="ECO:0000313" key="3">
    <source>
        <dbReference type="Proteomes" id="UP001050975"/>
    </source>
</evidence>
<dbReference type="PANTHER" id="PTHR48090:SF6">
    <property type="entry name" value="SLR5056 PROTEIN"/>
    <property type="match status" value="1"/>
</dbReference>
<sequence length="412" mass="44984">MHLLVNIVLLVIAIGIGVPIAVLLIECSAALLPDGGEKWDAGGDRPRVAVLIPAHNEAADIQTTLLTIMPQLTELDRVVVIADNCTDETAALARASGAKVIERINPDVRGKGYALDYGLRFIKLDPPDVVVVIDADCIVHTGTIDRIVRQAMALNRPVQATYLMKQKDNPGLKDSISMLAIKVKNLVRFRGLQRLGCPVLLTGSGMAFPWSAISKVCLAGGKTADDMQLSVDLSIAGYPPAFAQEAEITGRLMKQEAAKSQRTRWEHGHLEIILTQIPLLLKESVRQRRFDLLAIALDLSIPPLSLLVVIWTAAIGVALLAGVLGASWIPTNFLAIEGLLIFVSIVGSWAKFGYDELPALTLLAVPFYILWKIPLYLAFLMQRQTTWSRTERDIVDTPEIGSDELLTRGIQR</sequence>
<dbReference type="GO" id="GO:0016740">
    <property type="term" value="F:transferase activity"/>
    <property type="evidence" value="ECO:0007669"/>
    <property type="project" value="UniProtKB-KW"/>
</dbReference>
<organism evidence="2 3">
    <name type="scientific">Microseira wollei NIES-4236</name>
    <dbReference type="NCBI Taxonomy" id="2530354"/>
    <lineage>
        <taxon>Bacteria</taxon>
        <taxon>Bacillati</taxon>
        <taxon>Cyanobacteriota</taxon>
        <taxon>Cyanophyceae</taxon>
        <taxon>Oscillatoriophycideae</taxon>
        <taxon>Aerosakkonematales</taxon>
        <taxon>Aerosakkonemataceae</taxon>
        <taxon>Microseira</taxon>
    </lineage>
</organism>
<keyword evidence="3" id="KW-1185">Reference proteome</keyword>
<reference evidence="2" key="1">
    <citation type="submission" date="2019-10" db="EMBL/GenBank/DDBJ databases">
        <title>Draft genome sequece of Microseira wollei NIES-4236.</title>
        <authorList>
            <person name="Yamaguchi H."/>
            <person name="Suzuki S."/>
            <person name="Kawachi M."/>
        </authorList>
    </citation>
    <scope>NUCLEOTIDE SEQUENCE</scope>
    <source>
        <strain evidence="2">NIES-4236</strain>
    </source>
</reference>
<keyword evidence="1" id="KW-0812">Transmembrane</keyword>
<feature type="transmembrane region" description="Helical" evidence="1">
    <location>
        <begin position="333"/>
        <end position="352"/>
    </location>
</feature>
<protein>
    <submittedName>
        <fullName evidence="2">Glycosyl transferase</fullName>
    </submittedName>
</protein>
<dbReference type="RefSeq" id="WP_226591534.1">
    <property type="nucleotide sequence ID" value="NZ_BLAY01000198.1"/>
</dbReference>
<dbReference type="InterPro" id="IPR029044">
    <property type="entry name" value="Nucleotide-diphossugar_trans"/>
</dbReference>
<feature type="transmembrane region" description="Helical" evidence="1">
    <location>
        <begin position="304"/>
        <end position="326"/>
    </location>
</feature>
<evidence type="ECO:0000256" key="1">
    <source>
        <dbReference type="SAM" id="Phobius"/>
    </source>
</evidence>
<feature type="transmembrane region" description="Helical" evidence="1">
    <location>
        <begin position="7"/>
        <end position="25"/>
    </location>
</feature>
<dbReference type="CDD" id="cd06438">
    <property type="entry name" value="EpsO_like"/>
    <property type="match status" value="1"/>
</dbReference>
<dbReference type="SUPFAM" id="SSF53448">
    <property type="entry name" value="Nucleotide-diphospho-sugar transferases"/>
    <property type="match status" value="1"/>
</dbReference>
<keyword evidence="1" id="KW-1133">Transmembrane helix</keyword>
<comment type="caution">
    <text evidence="2">The sequence shown here is derived from an EMBL/GenBank/DDBJ whole genome shotgun (WGS) entry which is preliminary data.</text>
</comment>
<keyword evidence="2" id="KW-0808">Transferase</keyword>
<feature type="transmembrane region" description="Helical" evidence="1">
    <location>
        <begin position="358"/>
        <end position="379"/>
    </location>
</feature>
<dbReference type="InterPro" id="IPR050256">
    <property type="entry name" value="Glycosyltransferase_2"/>
</dbReference>
<dbReference type="Pfam" id="PF13641">
    <property type="entry name" value="Glyco_tranf_2_3"/>
    <property type="match status" value="1"/>
</dbReference>